<comment type="similarity">
    <text evidence="1 4">Belongs to the cyclophilin-type PPIase family.</text>
</comment>
<dbReference type="CDD" id="cd00317">
    <property type="entry name" value="cyclophilin"/>
    <property type="match status" value="1"/>
</dbReference>
<dbReference type="GO" id="GO:0003755">
    <property type="term" value="F:peptidyl-prolyl cis-trans isomerase activity"/>
    <property type="evidence" value="ECO:0007669"/>
    <property type="project" value="UniProtKB-UniRule"/>
</dbReference>
<dbReference type="EMBL" id="FPAG01000008">
    <property type="protein sequence ID" value="SFT09458.1"/>
    <property type="molecule type" value="Genomic_DNA"/>
</dbReference>
<dbReference type="Pfam" id="PF00160">
    <property type="entry name" value="Pro_isomerase"/>
    <property type="match status" value="1"/>
</dbReference>
<dbReference type="AlphaFoldDB" id="A0A1I6V6R8"/>
<keyword evidence="2 4" id="KW-0697">Rotamase</keyword>
<keyword evidence="3 4" id="KW-0413">Isomerase</keyword>
<dbReference type="InterPro" id="IPR002130">
    <property type="entry name" value="Cyclophilin-type_PPIase_dom"/>
</dbReference>
<evidence type="ECO:0000256" key="2">
    <source>
        <dbReference type="ARBA" id="ARBA00023110"/>
    </source>
</evidence>
<dbReference type="InterPro" id="IPR020892">
    <property type="entry name" value="Cyclophilin-type_PPIase_CS"/>
</dbReference>
<feature type="domain" description="PPIase cyclophilin-type" evidence="5">
    <location>
        <begin position="77"/>
        <end position="239"/>
    </location>
</feature>
<name>A0A1I6V6R8_9FLAO</name>
<evidence type="ECO:0000256" key="1">
    <source>
        <dbReference type="ARBA" id="ARBA00007365"/>
    </source>
</evidence>
<dbReference type="PROSITE" id="PS50072">
    <property type="entry name" value="CSA_PPIASE_2"/>
    <property type="match status" value="1"/>
</dbReference>
<dbReference type="EC" id="5.2.1.8" evidence="4"/>
<comment type="function">
    <text evidence="4">PPIases accelerate the folding of proteins. It catalyzes the cis-trans isomerization of proline imidic peptide bonds in oligopeptides.</text>
</comment>
<dbReference type="SUPFAM" id="SSF50891">
    <property type="entry name" value="Cyclophilin-like"/>
    <property type="match status" value="1"/>
</dbReference>
<organism evidence="6 7">
    <name type="scientific">Zhouia amylolytica</name>
    <dbReference type="NCBI Taxonomy" id="376730"/>
    <lineage>
        <taxon>Bacteria</taxon>
        <taxon>Pseudomonadati</taxon>
        <taxon>Bacteroidota</taxon>
        <taxon>Flavobacteriia</taxon>
        <taxon>Flavobacteriales</taxon>
        <taxon>Flavobacteriaceae</taxon>
        <taxon>Zhouia</taxon>
    </lineage>
</organism>
<dbReference type="InterPro" id="IPR044666">
    <property type="entry name" value="Cyclophilin_A-like"/>
</dbReference>
<evidence type="ECO:0000256" key="3">
    <source>
        <dbReference type="ARBA" id="ARBA00023235"/>
    </source>
</evidence>
<dbReference type="PANTHER" id="PTHR45625">
    <property type="entry name" value="PEPTIDYL-PROLYL CIS-TRANS ISOMERASE-RELATED"/>
    <property type="match status" value="1"/>
</dbReference>
<dbReference type="InterPro" id="IPR029000">
    <property type="entry name" value="Cyclophilin-like_dom_sf"/>
</dbReference>
<evidence type="ECO:0000256" key="4">
    <source>
        <dbReference type="RuleBase" id="RU363019"/>
    </source>
</evidence>
<comment type="catalytic activity">
    <reaction evidence="4">
        <text>[protein]-peptidylproline (omega=180) = [protein]-peptidylproline (omega=0)</text>
        <dbReference type="Rhea" id="RHEA:16237"/>
        <dbReference type="Rhea" id="RHEA-COMP:10747"/>
        <dbReference type="Rhea" id="RHEA-COMP:10748"/>
        <dbReference type="ChEBI" id="CHEBI:83833"/>
        <dbReference type="ChEBI" id="CHEBI:83834"/>
        <dbReference type="EC" id="5.2.1.8"/>
    </reaction>
</comment>
<evidence type="ECO:0000259" key="5">
    <source>
        <dbReference type="PROSITE" id="PS50072"/>
    </source>
</evidence>
<reference evidence="6 7" key="1">
    <citation type="submission" date="2016-10" db="EMBL/GenBank/DDBJ databases">
        <authorList>
            <person name="de Groot N.N."/>
        </authorList>
    </citation>
    <scope>NUCLEOTIDE SEQUENCE [LARGE SCALE GENOMIC DNA]</scope>
    <source>
        <strain evidence="6 7">CGMCC 1.6114</strain>
    </source>
</reference>
<gene>
    <name evidence="6" type="ORF">SAMN04487906_2912</name>
</gene>
<sequence>MLKNSFITILLLIILSACNGNKEKKEGSKASANEVAIDSSALEQARLDSIAKEEEEAFKLTDENAIEFFFEYSKKHKEDKVKVTTQYGSFIIDLFEETPYHRANFIYLTKKGYFNGTYFHRVVKDFIIQGGNSDEWEIANRRKEIGSYLLPPDTKKGFKHHRGVVSMPSSEVDNPHKFASPYEFFIVCSNPGSYHLDGDFTAFGRVVEGMDVVDKINNLPTDAGEWPLENASMTVEIIE</sequence>
<evidence type="ECO:0000313" key="7">
    <source>
        <dbReference type="Proteomes" id="UP000183209"/>
    </source>
</evidence>
<dbReference type="PROSITE" id="PS51257">
    <property type="entry name" value="PROKAR_LIPOPROTEIN"/>
    <property type="match status" value="1"/>
</dbReference>
<evidence type="ECO:0000313" key="6">
    <source>
        <dbReference type="EMBL" id="SFT09458.1"/>
    </source>
</evidence>
<accession>A0A1I6V6R8</accession>
<proteinExistence type="inferred from homology"/>
<protein>
    <recommendedName>
        <fullName evidence="4">Peptidyl-prolyl cis-trans isomerase</fullName>
        <shortName evidence="4">PPIase</shortName>
        <ecNumber evidence="4">5.2.1.8</ecNumber>
    </recommendedName>
</protein>
<dbReference type="Gene3D" id="2.40.100.10">
    <property type="entry name" value="Cyclophilin-like"/>
    <property type="match status" value="1"/>
</dbReference>
<dbReference type="GO" id="GO:0006457">
    <property type="term" value="P:protein folding"/>
    <property type="evidence" value="ECO:0007669"/>
    <property type="project" value="InterPro"/>
</dbReference>
<dbReference type="RefSeq" id="WP_074979831.1">
    <property type="nucleotide sequence ID" value="NZ_JAEMBF010000001.1"/>
</dbReference>
<dbReference type="Proteomes" id="UP000183209">
    <property type="component" value="Unassembled WGS sequence"/>
</dbReference>
<dbReference type="PROSITE" id="PS00170">
    <property type="entry name" value="CSA_PPIASE_1"/>
    <property type="match status" value="1"/>
</dbReference>
<dbReference type="PRINTS" id="PR00153">
    <property type="entry name" value="CSAPPISMRASE"/>
</dbReference>
<dbReference type="PANTHER" id="PTHR45625:SF4">
    <property type="entry name" value="PEPTIDYLPROLYL ISOMERASE DOMAIN AND WD REPEAT-CONTAINING PROTEIN 1"/>
    <property type="match status" value="1"/>
</dbReference>
<dbReference type="OrthoDB" id="9807797at2"/>